<dbReference type="InterPro" id="IPR036237">
    <property type="entry name" value="Xyl_isomerase-like_sf"/>
</dbReference>
<dbReference type="Pfam" id="PF01261">
    <property type="entry name" value="AP_endonuc_2"/>
    <property type="match status" value="1"/>
</dbReference>
<evidence type="ECO:0000313" key="3">
    <source>
        <dbReference type="Proteomes" id="UP000199377"/>
    </source>
</evidence>
<dbReference type="Proteomes" id="UP000199377">
    <property type="component" value="Unassembled WGS sequence"/>
</dbReference>
<proteinExistence type="predicted"/>
<gene>
    <name evidence="2" type="ORF">SAMN05216258_109107</name>
</gene>
<dbReference type="EMBL" id="FOQH01000009">
    <property type="protein sequence ID" value="SFI76620.1"/>
    <property type="molecule type" value="Genomic_DNA"/>
</dbReference>
<dbReference type="InterPro" id="IPR050312">
    <property type="entry name" value="IolE/XylAMocC-like"/>
</dbReference>
<name>A0A1I3KW66_9RHOB</name>
<evidence type="ECO:0000313" key="2">
    <source>
        <dbReference type="EMBL" id="SFI76620.1"/>
    </source>
</evidence>
<organism evidence="2 3">
    <name type="scientific">Albimonas pacifica</name>
    <dbReference type="NCBI Taxonomy" id="1114924"/>
    <lineage>
        <taxon>Bacteria</taxon>
        <taxon>Pseudomonadati</taxon>
        <taxon>Pseudomonadota</taxon>
        <taxon>Alphaproteobacteria</taxon>
        <taxon>Rhodobacterales</taxon>
        <taxon>Paracoccaceae</taxon>
        <taxon>Albimonas</taxon>
    </lineage>
</organism>
<keyword evidence="3" id="KW-1185">Reference proteome</keyword>
<accession>A0A1I3KW66</accession>
<protein>
    <submittedName>
        <fullName evidence="2">Sugar phosphate isomerase/epimerase</fullName>
    </submittedName>
</protein>
<dbReference type="PANTHER" id="PTHR12110">
    <property type="entry name" value="HYDROXYPYRUVATE ISOMERASE"/>
    <property type="match status" value="1"/>
</dbReference>
<dbReference type="AlphaFoldDB" id="A0A1I3KW66"/>
<reference evidence="2 3" key="1">
    <citation type="submission" date="2016-10" db="EMBL/GenBank/DDBJ databases">
        <authorList>
            <person name="de Groot N.N."/>
        </authorList>
    </citation>
    <scope>NUCLEOTIDE SEQUENCE [LARGE SCALE GENOMIC DNA]</scope>
    <source>
        <strain evidence="2 3">CGMCC 1.11030</strain>
    </source>
</reference>
<dbReference type="RefSeq" id="WP_092862484.1">
    <property type="nucleotide sequence ID" value="NZ_FOQH01000009.1"/>
</dbReference>
<dbReference type="InterPro" id="IPR013022">
    <property type="entry name" value="Xyl_isomerase-like_TIM-brl"/>
</dbReference>
<feature type="domain" description="Xylose isomerase-like TIM barrel" evidence="1">
    <location>
        <begin position="47"/>
        <end position="262"/>
    </location>
</feature>
<dbReference type="PANTHER" id="PTHR12110:SF53">
    <property type="entry name" value="BLR5974 PROTEIN"/>
    <property type="match status" value="1"/>
</dbReference>
<dbReference type="GO" id="GO:0016853">
    <property type="term" value="F:isomerase activity"/>
    <property type="evidence" value="ECO:0007669"/>
    <property type="project" value="UniProtKB-KW"/>
</dbReference>
<dbReference type="SUPFAM" id="SSF51658">
    <property type="entry name" value="Xylose isomerase-like"/>
    <property type="match status" value="1"/>
</dbReference>
<dbReference type="STRING" id="1114924.SAMN05216258_109107"/>
<dbReference type="OrthoDB" id="7245925at2"/>
<dbReference type="Gene3D" id="3.20.20.150">
    <property type="entry name" value="Divalent-metal-dependent TIM barrel enzymes"/>
    <property type="match status" value="1"/>
</dbReference>
<sequence>MTLVLGAAMMTAEIPAHVDWLRERDRDLEIQDWFLPAALEDPAPLVAAAKRALDGWSGRLGIHGPFFNVDLAAWDPEAQAFARRRLMQGLEAAGRLGASQMVAHSPFTTWSHDNLVLMPGGREGLIARCAELLAPVLARAVELGVELVIENVEDKDPADRVALVDALAPAPVFVSLDTGHAEYAHVARGGRPTDLHVLTAGARLRHVHVQDVDGWADRHWAPGQGRIAWKPLFAAIAEHAPGARLILELKDRADLPEGARHLVELGVAV</sequence>
<evidence type="ECO:0000259" key="1">
    <source>
        <dbReference type="Pfam" id="PF01261"/>
    </source>
</evidence>
<keyword evidence="2" id="KW-0413">Isomerase</keyword>